<dbReference type="InterPro" id="IPR016040">
    <property type="entry name" value="NAD(P)-bd_dom"/>
</dbReference>
<evidence type="ECO:0000259" key="1">
    <source>
        <dbReference type="Pfam" id="PF13460"/>
    </source>
</evidence>
<gene>
    <name evidence="2" type="ORF">BG006_006985</name>
</gene>
<dbReference type="AlphaFoldDB" id="A0A9P5SKD1"/>
<dbReference type="Proteomes" id="UP000696485">
    <property type="component" value="Unassembled WGS sequence"/>
</dbReference>
<accession>A0A9P5SKD1</accession>
<protein>
    <recommendedName>
        <fullName evidence="1">NAD(P)-binding domain-containing protein</fullName>
    </recommendedName>
</protein>
<dbReference type="Gene3D" id="3.90.25.10">
    <property type="entry name" value="UDP-galactose 4-epimerase, domain 1"/>
    <property type="match status" value="1"/>
</dbReference>
<dbReference type="EMBL" id="JAAAUY010000429">
    <property type="protein sequence ID" value="KAF9330013.1"/>
    <property type="molecule type" value="Genomic_DNA"/>
</dbReference>
<name>A0A9P5SKD1_9FUNG</name>
<feature type="domain" description="NAD(P)-binding" evidence="1">
    <location>
        <begin position="26"/>
        <end position="134"/>
    </location>
</feature>
<evidence type="ECO:0000313" key="2">
    <source>
        <dbReference type="EMBL" id="KAF9330013.1"/>
    </source>
</evidence>
<dbReference type="PANTHER" id="PTHR43162">
    <property type="match status" value="1"/>
</dbReference>
<organism evidence="2 3">
    <name type="scientific">Podila minutissima</name>
    <dbReference type="NCBI Taxonomy" id="64525"/>
    <lineage>
        <taxon>Eukaryota</taxon>
        <taxon>Fungi</taxon>
        <taxon>Fungi incertae sedis</taxon>
        <taxon>Mucoromycota</taxon>
        <taxon>Mortierellomycotina</taxon>
        <taxon>Mortierellomycetes</taxon>
        <taxon>Mortierellales</taxon>
        <taxon>Mortierellaceae</taxon>
        <taxon>Podila</taxon>
    </lineage>
</organism>
<dbReference type="InterPro" id="IPR036291">
    <property type="entry name" value="NAD(P)-bd_dom_sf"/>
</dbReference>
<dbReference type="Pfam" id="PF13460">
    <property type="entry name" value="NAD_binding_10"/>
    <property type="match status" value="1"/>
</dbReference>
<dbReference type="InterPro" id="IPR051604">
    <property type="entry name" value="Ergot_Alk_Oxidoreductase"/>
</dbReference>
<comment type="caution">
    <text evidence="2">The sequence shown here is derived from an EMBL/GenBank/DDBJ whole genome shotgun (WGS) entry which is preliminary data.</text>
</comment>
<reference evidence="2" key="1">
    <citation type="journal article" date="2020" name="Fungal Divers.">
        <title>Resolving the Mortierellaceae phylogeny through synthesis of multi-gene phylogenetics and phylogenomics.</title>
        <authorList>
            <person name="Vandepol N."/>
            <person name="Liber J."/>
            <person name="Desiro A."/>
            <person name="Na H."/>
            <person name="Kennedy M."/>
            <person name="Barry K."/>
            <person name="Grigoriev I.V."/>
            <person name="Miller A.N."/>
            <person name="O'Donnell K."/>
            <person name="Stajich J.E."/>
            <person name="Bonito G."/>
        </authorList>
    </citation>
    <scope>NUCLEOTIDE SEQUENCE</scope>
    <source>
        <strain evidence="2">NVP1</strain>
    </source>
</reference>
<sequence>MERILPTGHFHKTKLAFVNVDNILGGCVALHLAETLEKECKDVELVCMGKKIDHLDRLKKMKNVKLVQINYEDEKNLCKAMDGISCAIIVPEWREDRAKHGKSLIRAMEKEKVRGVLMVSVEGSEAEGLRELNSFHEIERSVQNTHWDHCYIILRKSILDQCFLLWGPVVKDQGEFPITLQKDSQMAPLDVRDLMSSIETIMTNYCRRQQGSKGAEDTDATAPFGEMRNKIYTLTGPAKITTEGFVCELNEATGQNVQFKQVSCDELRRYLESLKNRGWPQEDEVDAELIDALRYEYAPNDATIRLLLDELELIKRDEASFVSGDLEKITGHKGKTPRDFFMKEKDAFKGSFRREI</sequence>
<keyword evidence="3" id="KW-1185">Reference proteome</keyword>
<evidence type="ECO:0000313" key="3">
    <source>
        <dbReference type="Proteomes" id="UP000696485"/>
    </source>
</evidence>
<proteinExistence type="predicted"/>
<dbReference type="SUPFAM" id="SSF51735">
    <property type="entry name" value="NAD(P)-binding Rossmann-fold domains"/>
    <property type="match status" value="1"/>
</dbReference>
<dbReference type="Gene3D" id="3.40.50.720">
    <property type="entry name" value="NAD(P)-binding Rossmann-like Domain"/>
    <property type="match status" value="1"/>
</dbReference>
<dbReference type="PANTHER" id="PTHR43162:SF1">
    <property type="entry name" value="PRESTALK A DIFFERENTIATION PROTEIN A"/>
    <property type="match status" value="1"/>
</dbReference>